<dbReference type="Proteomes" id="UP000320095">
    <property type="component" value="Unassembled WGS sequence"/>
</dbReference>
<evidence type="ECO:0000313" key="6">
    <source>
        <dbReference type="EMBL" id="TPG34237.1"/>
    </source>
</evidence>
<sequence length="325" mass="33241">MTTPANWYPDPEDPAGLRYWDGTGWTEHRAPAVAPEGPSAPADEIPGDEPAAESGQEPSDPASFTPTPGQPYDTHPQVSWNPPMPAWDTPPTAWEAPPVEPSYAPPPAQSFQAAPFAPPPGPPPGDGPNKKLVIGILGGAAAILLALVVVIVLVVMRKDVSTVTTSRTTPSSTSETTSSKTPSESSGESSTAASPTPPPTGAEGSDGDYTFSVAGTDTGDTITSTVSDAVQTTADGVFYVVYVNVSNTGTAPLTFVATFQQLSAAGQTFPLDDEATAFLGGTIATVAPGDAVETPLVYDVPVGTTPDSIMLRADPSTAGVQLPLQ</sequence>
<evidence type="ECO:0000313" key="7">
    <source>
        <dbReference type="Proteomes" id="UP000320095"/>
    </source>
</evidence>
<proteinExistence type="predicted"/>
<keyword evidence="7" id="KW-1185">Reference proteome</keyword>
<dbReference type="OrthoDB" id="3430849at2"/>
<organism evidence="6 7">
    <name type="scientific">Mycolicibacterium hodleri</name>
    <dbReference type="NCBI Taxonomy" id="49897"/>
    <lineage>
        <taxon>Bacteria</taxon>
        <taxon>Bacillati</taxon>
        <taxon>Actinomycetota</taxon>
        <taxon>Actinomycetes</taxon>
        <taxon>Mycobacteriales</taxon>
        <taxon>Mycobacteriaceae</taxon>
        <taxon>Mycolicibacterium</taxon>
    </lineage>
</organism>
<dbReference type="InterPro" id="IPR029050">
    <property type="entry name" value="Immunoprotect_excell_Ig-like"/>
</dbReference>
<accession>A0A502EA34</accession>
<dbReference type="EMBL" id="RCZG01000004">
    <property type="protein sequence ID" value="TPG34237.1"/>
    <property type="molecule type" value="Genomic_DNA"/>
</dbReference>
<feature type="domain" description="DUF4352" evidence="5">
    <location>
        <begin position="205"/>
        <end position="315"/>
    </location>
</feature>
<dbReference type="InterPro" id="IPR029051">
    <property type="entry name" value="DUF4352"/>
</dbReference>
<dbReference type="AlphaFoldDB" id="A0A502EA34"/>
<feature type="region of interest" description="Disordered" evidence="2">
    <location>
        <begin position="161"/>
        <end position="215"/>
    </location>
</feature>
<keyword evidence="3" id="KW-1133">Transmembrane helix</keyword>
<dbReference type="Pfam" id="PF10708">
    <property type="entry name" value="DUF2510"/>
    <property type="match status" value="1"/>
</dbReference>
<dbReference type="RefSeq" id="WP_140690641.1">
    <property type="nucleotide sequence ID" value="NZ_RCZG01000004.1"/>
</dbReference>
<dbReference type="Pfam" id="PF11611">
    <property type="entry name" value="DUF4352"/>
    <property type="match status" value="1"/>
</dbReference>
<feature type="transmembrane region" description="Helical" evidence="3">
    <location>
        <begin position="132"/>
        <end position="156"/>
    </location>
</feature>
<protein>
    <submittedName>
        <fullName evidence="6">DUF2510 domain-containing protein</fullName>
    </submittedName>
</protein>
<keyword evidence="3" id="KW-0812">Transmembrane</keyword>
<gene>
    <name evidence="6" type="ORF">EAH80_11620</name>
</gene>
<dbReference type="InterPro" id="IPR018929">
    <property type="entry name" value="DUF2510"/>
</dbReference>
<name>A0A502EA34_9MYCO</name>
<keyword evidence="1" id="KW-0732">Signal</keyword>
<feature type="region of interest" description="Disordered" evidence="2">
    <location>
        <begin position="1"/>
        <end position="126"/>
    </location>
</feature>
<evidence type="ECO:0000256" key="2">
    <source>
        <dbReference type="SAM" id="MobiDB-lite"/>
    </source>
</evidence>
<dbReference type="Gene3D" id="2.60.40.1240">
    <property type="match status" value="1"/>
</dbReference>
<comment type="caution">
    <text evidence="6">The sequence shown here is derived from an EMBL/GenBank/DDBJ whole genome shotgun (WGS) entry which is preliminary data.</text>
</comment>
<feature type="compositionally biased region" description="Pro residues" evidence="2">
    <location>
        <begin position="116"/>
        <end position="126"/>
    </location>
</feature>
<reference evidence="6 7" key="1">
    <citation type="journal article" date="2019" name="Environ. Microbiol.">
        <title>Species interactions and distinct microbial communities in high Arctic permafrost affected cryosols are associated with the CH4 and CO2 gas fluxes.</title>
        <authorList>
            <person name="Altshuler I."/>
            <person name="Hamel J."/>
            <person name="Turney S."/>
            <person name="Magnuson E."/>
            <person name="Levesque R."/>
            <person name="Greer C."/>
            <person name="Whyte L.G."/>
        </authorList>
    </citation>
    <scope>NUCLEOTIDE SEQUENCE [LARGE SCALE GENOMIC DNA]</scope>
    <source>
        <strain evidence="6 7">S5.20</strain>
    </source>
</reference>
<evidence type="ECO:0000256" key="1">
    <source>
        <dbReference type="ARBA" id="ARBA00022729"/>
    </source>
</evidence>
<feature type="compositionally biased region" description="Pro residues" evidence="2">
    <location>
        <begin position="98"/>
        <end position="108"/>
    </location>
</feature>
<evidence type="ECO:0000256" key="3">
    <source>
        <dbReference type="SAM" id="Phobius"/>
    </source>
</evidence>
<keyword evidence="3" id="KW-0472">Membrane</keyword>
<feature type="domain" description="DUF2510" evidence="4">
    <location>
        <begin position="7"/>
        <end position="36"/>
    </location>
</feature>
<feature type="compositionally biased region" description="Low complexity" evidence="2">
    <location>
        <begin position="161"/>
        <end position="194"/>
    </location>
</feature>
<evidence type="ECO:0000259" key="4">
    <source>
        <dbReference type="Pfam" id="PF10708"/>
    </source>
</evidence>
<evidence type="ECO:0000259" key="5">
    <source>
        <dbReference type="Pfam" id="PF11611"/>
    </source>
</evidence>